<sequence>MKCPKCKGRMYAEKFYDFVRAFEAWKCCSCGEVIDPTILANRARNHNLYIG</sequence>
<dbReference type="EMBL" id="FNGU01000001">
    <property type="protein sequence ID" value="SDL34926.1"/>
    <property type="molecule type" value="Genomic_DNA"/>
</dbReference>
<gene>
    <name evidence="1" type="ORF">SAMN05660860_00403</name>
</gene>
<dbReference type="AlphaFoldDB" id="A0A1G9JCJ0"/>
<evidence type="ECO:0000313" key="1">
    <source>
        <dbReference type="EMBL" id="SDL34926.1"/>
    </source>
</evidence>
<protein>
    <submittedName>
        <fullName evidence="1">Uncharacterized protein</fullName>
    </submittedName>
</protein>
<dbReference type="STRING" id="392333.SAMN05660860_00403"/>
<proteinExistence type="predicted"/>
<accession>A0A1G9JCJ0</accession>
<evidence type="ECO:0000313" key="2">
    <source>
        <dbReference type="Proteomes" id="UP000182146"/>
    </source>
</evidence>
<reference evidence="1 2" key="1">
    <citation type="submission" date="2016-10" db="EMBL/GenBank/DDBJ databases">
        <authorList>
            <person name="de Groot N.N."/>
        </authorList>
    </citation>
    <scope>NUCLEOTIDE SEQUENCE [LARGE SCALE GENOMIC DNA]</scope>
    <source>
        <strain evidence="1 2">DSM 17813</strain>
    </source>
</reference>
<organism evidence="1 2">
    <name type="scientific">Geoalkalibacter ferrihydriticus</name>
    <dbReference type="NCBI Taxonomy" id="392333"/>
    <lineage>
        <taxon>Bacteria</taxon>
        <taxon>Pseudomonadati</taxon>
        <taxon>Thermodesulfobacteriota</taxon>
        <taxon>Desulfuromonadia</taxon>
        <taxon>Desulfuromonadales</taxon>
        <taxon>Geoalkalibacteraceae</taxon>
        <taxon>Geoalkalibacter</taxon>
    </lineage>
</organism>
<name>A0A1G9JCJ0_9BACT</name>
<dbReference type="Proteomes" id="UP000182146">
    <property type="component" value="Unassembled WGS sequence"/>
</dbReference>